<dbReference type="EMBL" id="MHLL01000040">
    <property type="protein sequence ID" value="OGZ08171.1"/>
    <property type="molecule type" value="Genomic_DNA"/>
</dbReference>
<evidence type="ECO:0000313" key="2">
    <source>
        <dbReference type="Proteomes" id="UP000177996"/>
    </source>
</evidence>
<gene>
    <name evidence="1" type="ORF">A3D65_03460</name>
</gene>
<protein>
    <submittedName>
        <fullName evidence="1">Uncharacterized protein</fullName>
    </submittedName>
</protein>
<dbReference type="AlphaFoldDB" id="A0A1G2D5H0"/>
<reference evidence="1 2" key="1">
    <citation type="journal article" date="2016" name="Nat. Commun.">
        <title>Thousands of microbial genomes shed light on interconnected biogeochemical processes in an aquifer system.</title>
        <authorList>
            <person name="Anantharaman K."/>
            <person name="Brown C.T."/>
            <person name="Hug L.A."/>
            <person name="Sharon I."/>
            <person name="Castelle C.J."/>
            <person name="Probst A.J."/>
            <person name="Thomas B.C."/>
            <person name="Singh A."/>
            <person name="Wilkins M.J."/>
            <person name="Karaoz U."/>
            <person name="Brodie E.L."/>
            <person name="Williams K.H."/>
            <person name="Hubbard S.S."/>
            <person name="Banfield J.F."/>
        </authorList>
    </citation>
    <scope>NUCLEOTIDE SEQUENCE [LARGE SCALE GENOMIC DNA]</scope>
</reference>
<evidence type="ECO:0000313" key="1">
    <source>
        <dbReference type="EMBL" id="OGZ08171.1"/>
    </source>
</evidence>
<proteinExistence type="predicted"/>
<dbReference type="STRING" id="1798661.A3D65_03460"/>
<organism evidence="1 2">
    <name type="scientific">Candidatus Lloydbacteria bacterium RIFCSPHIGHO2_02_FULL_50_13</name>
    <dbReference type="NCBI Taxonomy" id="1798661"/>
    <lineage>
        <taxon>Bacteria</taxon>
        <taxon>Candidatus Lloydiibacteriota</taxon>
    </lineage>
</organism>
<comment type="caution">
    <text evidence="1">The sequence shown here is derived from an EMBL/GenBank/DDBJ whole genome shotgun (WGS) entry which is preliminary data.</text>
</comment>
<sequence>MNVVSPKTGDIWVRANPQSIIFQPFPASTAYYFRFSGAQGGIRSKVIFANTSVSATGPELQKISNISLATTVDLRSYFIPRDTLNKLELGYVFLDVGAFVNGQWTLPTTIAITVR</sequence>
<name>A0A1G2D5H0_9BACT</name>
<accession>A0A1G2D5H0</accession>
<dbReference type="Proteomes" id="UP000177996">
    <property type="component" value="Unassembled WGS sequence"/>
</dbReference>